<reference evidence="2 3" key="1">
    <citation type="journal article" date="2019" name="Nat. Ecol. Evol.">
        <title>Megaphylogeny resolves global patterns of mushroom evolution.</title>
        <authorList>
            <person name="Varga T."/>
            <person name="Krizsan K."/>
            <person name="Foldi C."/>
            <person name="Dima B."/>
            <person name="Sanchez-Garcia M."/>
            <person name="Sanchez-Ramirez S."/>
            <person name="Szollosi G.J."/>
            <person name="Szarkandi J.G."/>
            <person name="Papp V."/>
            <person name="Albert L."/>
            <person name="Andreopoulos W."/>
            <person name="Angelini C."/>
            <person name="Antonin V."/>
            <person name="Barry K.W."/>
            <person name="Bougher N.L."/>
            <person name="Buchanan P."/>
            <person name="Buyck B."/>
            <person name="Bense V."/>
            <person name="Catcheside P."/>
            <person name="Chovatia M."/>
            <person name="Cooper J."/>
            <person name="Damon W."/>
            <person name="Desjardin D."/>
            <person name="Finy P."/>
            <person name="Geml J."/>
            <person name="Haridas S."/>
            <person name="Hughes K."/>
            <person name="Justo A."/>
            <person name="Karasinski D."/>
            <person name="Kautmanova I."/>
            <person name="Kiss B."/>
            <person name="Kocsube S."/>
            <person name="Kotiranta H."/>
            <person name="LaButti K.M."/>
            <person name="Lechner B.E."/>
            <person name="Liimatainen K."/>
            <person name="Lipzen A."/>
            <person name="Lukacs Z."/>
            <person name="Mihaltcheva S."/>
            <person name="Morgado L.N."/>
            <person name="Niskanen T."/>
            <person name="Noordeloos M.E."/>
            <person name="Ohm R.A."/>
            <person name="Ortiz-Santana B."/>
            <person name="Ovrebo C."/>
            <person name="Racz N."/>
            <person name="Riley R."/>
            <person name="Savchenko A."/>
            <person name="Shiryaev A."/>
            <person name="Soop K."/>
            <person name="Spirin V."/>
            <person name="Szebenyi C."/>
            <person name="Tomsovsky M."/>
            <person name="Tulloss R.E."/>
            <person name="Uehling J."/>
            <person name="Grigoriev I.V."/>
            <person name="Vagvolgyi C."/>
            <person name="Papp T."/>
            <person name="Martin F.M."/>
            <person name="Miettinen O."/>
            <person name="Hibbett D.S."/>
            <person name="Nagy L.G."/>
        </authorList>
    </citation>
    <scope>NUCLEOTIDE SEQUENCE [LARGE SCALE GENOMIC DNA]</scope>
    <source>
        <strain evidence="2 3">CBS 121175</strain>
    </source>
</reference>
<evidence type="ECO:0000313" key="3">
    <source>
        <dbReference type="Proteomes" id="UP000307440"/>
    </source>
</evidence>
<feature type="compositionally biased region" description="Polar residues" evidence="1">
    <location>
        <begin position="846"/>
        <end position="859"/>
    </location>
</feature>
<protein>
    <submittedName>
        <fullName evidence="2">Uncharacterized protein</fullName>
    </submittedName>
</protein>
<feature type="compositionally biased region" description="Low complexity" evidence="1">
    <location>
        <begin position="798"/>
        <end position="819"/>
    </location>
</feature>
<name>A0A5C3L4E1_COPMA</name>
<feature type="region of interest" description="Disordered" evidence="1">
    <location>
        <begin position="126"/>
        <end position="145"/>
    </location>
</feature>
<feature type="compositionally biased region" description="Polar residues" evidence="1">
    <location>
        <begin position="1"/>
        <end position="15"/>
    </location>
</feature>
<organism evidence="2 3">
    <name type="scientific">Coprinopsis marcescibilis</name>
    <name type="common">Agaric fungus</name>
    <name type="synonym">Psathyrella marcescibilis</name>
    <dbReference type="NCBI Taxonomy" id="230819"/>
    <lineage>
        <taxon>Eukaryota</taxon>
        <taxon>Fungi</taxon>
        <taxon>Dikarya</taxon>
        <taxon>Basidiomycota</taxon>
        <taxon>Agaricomycotina</taxon>
        <taxon>Agaricomycetes</taxon>
        <taxon>Agaricomycetidae</taxon>
        <taxon>Agaricales</taxon>
        <taxon>Agaricineae</taxon>
        <taxon>Psathyrellaceae</taxon>
        <taxon>Coprinopsis</taxon>
    </lineage>
</organism>
<evidence type="ECO:0000313" key="2">
    <source>
        <dbReference type="EMBL" id="TFK27016.1"/>
    </source>
</evidence>
<proteinExistence type="predicted"/>
<dbReference type="OrthoDB" id="2413468at2759"/>
<dbReference type="Proteomes" id="UP000307440">
    <property type="component" value="Unassembled WGS sequence"/>
</dbReference>
<sequence length="987" mass="106178">MTDNQSVYKRGQSNGSRRKSASSTTVSKTKSTGTNNARSRQQATPPSSPDSPIIMARPQLLSRKLSVTSASSYSSDYSSTEDDSFETDNFTLVSSTLSSIKRRATSPSQGAKDRRRVAIVQMEALQDAMSASGSSSTSSSIRSRRGLSTQLSGLALVAPPDAAPRTYTQLTPPTTAPLTATPRQPDASHSRSLSEHGRAIAADGDQDNPDKGSSAAFDSISNNNTVVPGLELATRLRSAPFASSSEFDAQDLLSPVNRFHQPSTNMAISPNPAVITPEIGTSKEIHIPVAAPVVVSLASARATQQPSVIVPSTANIPLHDIPPRLVVALNSSSSSHHDDDLPVFDPTETSRFVGYQPGLHSTAGPLPAPPRSAFASTMKTPPPPRPPRLHSPAPLRARSDLEAVKQALQLPPLVAAKLAKSVPPPASPVVERPPRSSSRNALTRPLTRTGSDKEDTSSIISRVSSVHRREGAFQASSASTLDDDRIPELVSTPSTRLEVIQDEDDDHVPSVTVVEEEEELESDVKSPTQGSKEFEDSLDEPSHHRSSMLRSPSPDSILDEYRHSSSLDDDGPHRRRSVSPSSAGSSQRDSHYQTQSQLERSQSPRSASSSSAPSPPPKSFRNSLTTNLKRFSSLPRAPSRSSRHSNKRSSVGTHYSQRSSRTPSPSVPRKSVRRKVVDYNPTAMFCHEVYQQRTTAERCQIYIEKINELYIHDCGLSEWLLEMNNRGASTLPRGPSSHKFQPQPRHTSKSSMLSEATFPVRPDAVVATDLAQQNSTHSDISSAITSASLNLPYPSLATQQRQQSVRSTSSAGSGTPAASVKSLAQSQTSAKTGFFASLGRKASLSSARRTTLGHSNSAVTPKTLLTKPPPSTKDISNPVLVSSTNAHAGPAGPRAIPHRAQRSKTLITTVTKPSERMGAFGRRPSLFDLSNTSTSMDPEFEEQVDKLHNVLPHADRNLLAGYLRRAGQDVLAIGQYLEDEKNGTLIL</sequence>
<accession>A0A5C3L4E1</accession>
<feature type="region of interest" description="Disordered" evidence="1">
    <location>
        <begin position="846"/>
        <end position="876"/>
    </location>
</feature>
<dbReference type="STRING" id="230819.A0A5C3L4E1"/>
<feature type="compositionally biased region" description="Low complexity" evidence="1">
    <location>
        <begin position="164"/>
        <end position="185"/>
    </location>
</feature>
<feature type="compositionally biased region" description="Low complexity" evidence="1">
    <location>
        <begin position="21"/>
        <end position="34"/>
    </location>
</feature>
<feature type="compositionally biased region" description="Basic and acidic residues" evidence="1">
    <location>
        <begin position="532"/>
        <end position="543"/>
    </location>
</feature>
<dbReference type="EMBL" id="ML210168">
    <property type="protein sequence ID" value="TFK27016.1"/>
    <property type="molecule type" value="Genomic_DNA"/>
</dbReference>
<feature type="region of interest" description="Disordered" evidence="1">
    <location>
        <begin position="1"/>
        <end position="59"/>
    </location>
</feature>
<feature type="compositionally biased region" description="Low complexity" evidence="1">
    <location>
        <begin position="578"/>
        <end position="587"/>
    </location>
</feature>
<feature type="compositionally biased region" description="Basic and acidic residues" evidence="1">
    <location>
        <begin position="186"/>
        <end position="196"/>
    </location>
</feature>
<feature type="compositionally biased region" description="Low complexity" evidence="1">
    <location>
        <begin position="130"/>
        <end position="141"/>
    </location>
</feature>
<feature type="compositionally biased region" description="Low complexity" evidence="1">
    <location>
        <begin position="630"/>
        <end position="640"/>
    </location>
</feature>
<keyword evidence="3" id="KW-1185">Reference proteome</keyword>
<feature type="compositionally biased region" description="Polar residues" evidence="1">
    <location>
        <begin position="35"/>
        <end position="45"/>
    </location>
</feature>
<dbReference type="AlphaFoldDB" id="A0A5C3L4E1"/>
<feature type="region of interest" description="Disordered" evidence="1">
    <location>
        <begin position="419"/>
        <end position="674"/>
    </location>
</feature>
<feature type="compositionally biased region" description="Low complexity" evidence="1">
    <location>
        <begin position="658"/>
        <end position="669"/>
    </location>
</feature>
<feature type="region of interest" description="Disordered" evidence="1">
    <location>
        <begin position="332"/>
        <end position="393"/>
    </location>
</feature>
<feature type="region of interest" description="Disordered" evidence="1">
    <location>
        <begin position="730"/>
        <end position="753"/>
    </location>
</feature>
<feature type="compositionally biased region" description="Polar residues" evidence="1">
    <location>
        <begin position="620"/>
        <end position="629"/>
    </location>
</feature>
<gene>
    <name evidence="2" type="ORF">FA15DRAFT_666751</name>
</gene>
<feature type="region of interest" description="Disordered" evidence="1">
    <location>
        <begin position="797"/>
        <end position="824"/>
    </location>
</feature>
<feature type="compositionally biased region" description="Basic and acidic residues" evidence="1">
    <location>
        <begin position="559"/>
        <end position="572"/>
    </location>
</feature>
<feature type="compositionally biased region" description="Low complexity" evidence="1">
    <location>
        <begin position="600"/>
        <end position="612"/>
    </location>
</feature>
<feature type="region of interest" description="Disordered" evidence="1">
    <location>
        <begin position="157"/>
        <end position="196"/>
    </location>
</feature>
<evidence type="ECO:0000256" key="1">
    <source>
        <dbReference type="SAM" id="MobiDB-lite"/>
    </source>
</evidence>
<feature type="region of interest" description="Disordered" evidence="1">
    <location>
        <begin position="201"/>
        <end position="220"/>
    </location>
</feature>